<comment type="caution">
    <text evidence="2">The sequence shown here is derived from an EMBL/GenBank/DDBJ whole genome shotgun (WGS) entry which is preliminary data.</text>
</comment>
<keyword evidence="3" id="KW-1185">Reference proteome</keyword>
<dbReference type="Proteomes" id="UP001488838">
    <property type="component" value="Unassembled WGS sequence"/>
</dbReference>
<name>A0AAW0IX50_MYOGA</name>
<dbReference type="SUPFAM" id="SSF51735">
    <property type="entry name" value="NAD(P)-binding Rossmann-fold domains"/>
    <property type="match status" value="1"/>
</dbReference>
<evidence type="ECO:0000256" key="1">
    <source>
        <dbReference type="SAM" id="MobiDB-lite"/>
    </source>
</evidence>
<dbReference type="EMBL" id="JBBHLL010000084">
    <property type="protein sequence ID" value="KAK7818857.1"/>
    <property type="molecule type" value="Genomic_DNA"/>
</dbReference>
<accession>A0AAW0IX50</accession>
<sequence length="104" mass="11098">MPALSLRCDGADWNEWFGSIGSLVTRASFMSGKVDVVANGDPFIDLSSVIYMFQDDSSRTLPLASSIAQSKLRTGSLPPTGRPLPSSRSKIPPTPNGVMLVLSK</sequence>
<dbReference type="Gene3D" id="3.40.50.720">
    <property type="entry name" value="NAD(P)-binding Rossmann-like Domain"/>
    <property type="match status" value="1"/>
</dbReference>
<dbReference type="AlphaFoldDB" id="A0AAW0IX50"/>
<reference evidence="2 3" key="1">
    <citation type="journal article" date="2023" name="bioRxiv">
        <title>Conserved and derived expression patterns and positive selection on dental genes reveal complex evolutionary context of ever-growing rodent molars.</title>
        <authorList>
            <person name="Calamari Z.T."/>
            <person name="Song A."/>
            <person name="Cohen E."/>
            <person name="Akter M."/>
            <person name="Roy R.D."/>
            <person name="Hallikas O."/>
            <person name="Christensen M.M."/>
            <person name="Li P."/>
            <person name="Marangoni P."/>
            <person name="Jernvall J."/>
            <person name="Klein O.D."/>
        </authorList>
    </citation>
    <scope>NUCLEOTIDE SEQUENCE [LARGE SCALE GENOMIC DNA]</scope>
    <source>
        <strain evidence="2">V071</strain>
    </source>
</reference>
<organism evidence="2 3">
    <name type="scientific">Myodes glareolus</name>
    <name type="common">Bank vole</name>
    <name type="synonym">Clethrionomys glareolus</name>
    <dbReference type="NCBI Taxonomy" id="447135"/>
    <lineage>
        <taxon>Eukaryota</taxon>
        <taxon>Metazoa</taxon>
        <taxon>Chordata</taxon>
        <taxon>Craniata</taxon>
        <taxon>Vertebrata</taxon>
        <taxon>Euteleostomi</taxon>
        <taxon>Mammalia</taxon>
        <taxon>Eutheria</taxon>
        <taxon>Euarchontoglires</taxon>
        <taxon>Glires</taxon>
        <taxon>Rodentia</taxon>
        <taxon>Myomorpha</taxon>
        <taxon>Muroidea</taxon>
        <taxon>Cricetidae</taxon>
        <taxon>Arvicolinae</taxon>
        <taxon>Myodes</taxon>
    </lineage>
</organism>
<feature type="region of interest" description="Disordered" evidence="1">
    <location>
        <begin position="72"/>
        <end position="96"/>
    </location>
</feature>
<gene>
    <name evidence="2" type="ORF">U0070_001060</name>
</gene>
<evidence type="ECO:0000313" key="3">
    <source>
        <dbReference type="Proteomes" id="UP001488838"/>
    </source>
</evidence>
<evidence type="ECO:0000313" key="2">
    <source>
        <dbReference type="EMBL" id="KAK7818857.1"/>
    </source>
</evidence>
<dbReference type="InterPro" id="IPR036291">
    <property type="entry name" value="NAD(P)-bd_dom_sf"/>
</dbReference>
<proteinExistence type="predicted"/>
<protein>
    <submittedName>
        <fullName evidence="2">Uncharacterized protein</fullName>
    </submittedName>
</protein>